<keyword evidence="2" id="KW-1185">Reference proteome</keyword>
<gene>
    <name evidence="1" type="ORF">M9H77_07563</name>
</gene>
<name>A0ACC0BVB2_CATRO</name>
<proteinExistence type="predicted"/>
<organism evidence="1 2">
    <name type="scientific">Catharanthus roseus</name>
    <name type="common">Madagascar periwinkle</name>
    <name type="synonym">Vinca rosea</name>
    <dbReference type="NCBI Taxonomy" id="4058"/>
    <lineage>
        <taxon>Eukaryota</taxon>
        <taxon>Viridiplantae</taxon>
        <taxon>Streptophyta</taxon>
        <taxon>Embryophyta</taxon>
        <taxon>Tracheophyta</taxon>
        <taxon>Spermatophyta</taxon>
        <taxon>Magnoliopsida</taxon>
        <taxon>eudicotyledons</taxon>
        <taxon>Gunneridae</taxon>
        <taxon>Pentapetalae</taxon>
        <taxon>asterids</taxon>
        <taxon>lamiids</taxon>
        <taxon>Gentianales</taxon>
        <taxon>Apocynaceae</taxon>
        <taxon>Rauvolfioideae</taxon>
        <taxon>Vinceae</taxon>
        <taxon>Catharanthinae</taxon>
        <taxon>Catharanthus</taxon>
    </lineage>
</organism>
<reference evidence="2" key="1">
    <citation type="journal article" date="2023" name="Nat. Plants">
        <title>Single-cell RNA sequencing provides a high-resolution roadmap for understanding the multicellular compartmentation of specialized metabolism.</title>
        <authorList>
            <person name="Sun S."/>
            <person name="Shen X."/>
            <person name="Li Y."/>
            <person name="Li Y."/>
            <person name="Wang S."/>
            <person name="Li R."/>
            <person name="Zhang H."/>
            <person name="Shen G."/>
            <person name="Guo B."/>
            <person name="Wei J."/>
            <person name="Xu J."/>
            <person name="St-Pierre B."/>
            <person name="Chen S."/>
            <person name="Sun C."/>
        </authorList>
    </citation>
    <scope>NUCLEOTIDE SEQUENCE [LARGE SCALE GENOMIC DNA]</scope>
</reference>
<comment type="caution">
    <text evidence="1">The sequence shown here is derived from an EMBL/GenBank/DDBJ whole genome shotgun (WGS) entry which is preliminary data.</text>
</comment>
<evidence type="ECO:0000313" key="2">
    <source>
        <dbReference type="Proteomes" id="UP001060085"/>
    </source>
</evidence>
<sequence>MEAVGKQEIAYYKLARVKYGLVLLRYNIFPSNLFLFYLVFSFKELKLFLNGYVFPDFNLARSTSYSRHFSYSRYEVVRFLFSDQIIDPDRTHLLVVQDLFHVILDSISHDVDLWNNSDSLGVANHHTFGFLENKSYGFDGSLFSLLGDHCVKFQEEVIEHSQYVLTSLDTYVKNLVGKILVRNLLLVEKGLLEHLWHGLNFLLFGDNF</sequence>
<dbReference type="Proteomes" id="UP001060085">
    <property type="component" value="Linkage Group LG02"/>
</dbReference>
<dbReference type="EMBL" id="CM044702">
    <property type="protein sequence ID" value="KAI5676613.1"/>
    <property type="molecule type" value="Genomic_DNA"/>
</dbReference>
<evidence type="ECO:0000313" key="1">
    <source>
        <dbReference type="EMBL" id="KAI5676613.1"/>
    </source>
</evidence>
<accession>A0ACC0BVB2</accession>
<protein>
    <submittedName>
        <fullName evidence="1">Uncharacterized protein</fullName>
    </submittedName>
</protein>